<dbReference type="Proteomes" id="UP000289340">
    <property type="component" value="Chromosome 20"/>
</dbReference>
<evidence type="ECO:0000313" key="9">
    <source>
        <dbReference type="EMBL" id="RZB44730.1"/>
    </source>
</evidence>
<dbReference type="InterPro" id="IPR036093">
    <property type="entry name" value="NAC_dom_sf"/>
</dbReference>
<keyword evidence="5" id="KW-0539">Nucleus</keyword>
<evidence type="ECO:0000256" key="2">
    <source>
        <dbReference type="ARBA" id="ARBA00023015"/>
    </source>
</evidence>
<feature type="compositionally biased region" description="Polar residues" evidence="6">
    <location>
        <begin position="446"/>
        <end position="464"/>
    </location>
</feature>
<keyword evidence="10" id="KW-1185">Reference proteome</keyword>
<reference evidence="9 10" key="1">
    <citation type="submission" date="2018-09" db="EMBL/GenBank/DDBJ databases">
        <title>A high-quality reference genome of wild soybean provides a powerful tool to mine soybean genomes.</title>
        <authorList>
            <person name="Xie M."/>
            <person name="Chung C.Y.L."/>
            <person name="Li M.-W."/>
            <person name="Wong F.-L."/>
            <person name="Chan T.-F."/>
            <person name="Lam H.-M."/>
        </authorList>
    </citation>
    <scope>NUCLEOTIDE SEQUENCE [LARGE SCALE GENOMIC DNA]</scope>
    <source>
        <strain evidence="10">cv. W05</strain>
        <tissue evidence="9">Hypocotyl of etiolated seedlings</tissue>
    </source>
</reference>
<feature type="domain" description="NAC" evidence="8">
    <location>
        <begin position="4"/>
        <end position="154"/>
    </location>
</feature>
<keyword evidence="3" id="KW-0238">DNA-binding</keyword>
<keyword evidence="7" id="KW-0472">Membrane</keyword>
<protein>
    <submittedName>
        <fullName evidence="9">NAC domain-containing protein 53 isoform A</fullName>
    </submittedName>
</protein>
<dbReference type="EMBL" id="QZWG01000020">
    <property type="protein sequence ID" value="RZB44730.1"/>
    <property type="molecule type" value="Genomic_DNA"/>
</dbReference>
<evidence type="ECO:0000256" key="5">
    <source>
        <dbReference type="ARBA" id="ARBA00023242"/>
    </source>
</evidence>
<dbReference type="GO" id="GO:0003677">
    <property type="term" value="F:DNA binding"/>
    <property type="evidence" value="ECO:0007669"/>
    <property type="project" value="UniProtKB-KW"/>
</dbReference>
<evidence type="ECO:0000256" key="6">
    <source>
        <dbReference type="SAM" id="MobiDB-lite"/>
    </source>
</evidence>
<evidence type="ECO:0000256" key="3">
    <source>
        <dbReference type="ARBA" id="ARBA00023125"/>
    </source>
</evidence>
<comment type="subcellular location">
    <subcellularLocation>
        <location evidence="1">Nucleus</location>
    </subcellularLocation>
</comment>
<dbReference type="GO" id="GO:0006355">
    <property type="term" value="P:regulation of DNA-templated transcription"/>
    <property type="evidence" value="ECO:0007669"/>
    <property type="project" value="InterPro"/>
</dbReference>
<keyword evidence="2" id="KW-0805">Transcription regulation</keyword>
<feature type="compositionally biased region" description="Acidic residues" evidence="6">
    <location>
        <begin position="172"/>
        <end position="188"/>
    </location>
</feature>
<dbReference type="Gramene" id="XM_028364827.1">
    <property type="protein sequence ID" value="XP_028220628.1"/>
    <property type="gene ID" value="LOC114402313"/>
</dbReference>
<dbReference type="GO" id="GO:0005634">
    <property type="term" value="C:nucleus"/>
    <property type="evidence" value="ECO:0007669"/>
    <property type="project" value="UniProtKB-SubCell"/>
</dbReference>
<feature type="transmembrane region" description="Helical" evidence="7">
    <location>
        <begin position="579"/>
        <end position="601"/>
    </location>
</feature>
<name>A0A445F7H7_GLYSO</name>
<keyword evidence="7" id="KW-1133">Transmembrane helix</keyword>
<dbReference type="SUPFAM" id="SSF101941">
    <property type="entry name" value="NAC domain"/>
    <property type="match status" value="1"/>
</dbReference>
<evidence type="ECO:0000259" key="8">
    <source>
        <dbReference type="PROSITE" id="PS51005"/>
    </source>
</evidence>
<accession>A0A445F7H7</accession>
<gene>
    <name evidence="9" type="ORF">D0Y65_054578</name>
</gene>
<dbReference type="InterPro" id="IPR003441">
    <property type="entry name" value="NAC-dom"/>
</dbReference>
<feature type="region of interest" description="Disordered" evidence="6">
    <location>
        <begin position="160"/>
        <end position="191"/>
    </location>
</feature>
<keyword evidence="7" id="KW-0812">Transmembrane</keyword>
<dbReference type="AlphaFoldDB" id="A0A445F7H7"/>
<feature type="region of interest" description="Disordered" evidence="6">
    <location>
        <begin position="445"/>
        <end position="472"/>
    </location>
</feature>
<dbReference type="PROSITE" id="PS51005">
    <property type="entry name" value="NAC"/>
    <property type="match status" value="1"/>
</dbReference>
<comment type="caution">
    <text evidence="9">The sequence shown here is derived from an EMBL/GenBank/DDBJ whole genome shotgun (WGS) entry which is preliminary data.</text>
</comment>
<sequence length="604" mass="66955">MARMGPGFRFHPTDEELVVFYLKRKMTGNLSRYDHIAVVDVYKLEPWDLPPLSKLKTKDLEWYFFSALDRKYGNGSRTNRATDRGYWKTTGKDRPVTHGDRTVGMKKTLVYHSGRAPHGRRTNWVMHEYKMLDEELARAGTVPDVFVVCRIFEKSGSGPKNGAKYGAPLDEKEWDVEDEQEEEEEENEQKDVAPLLVPHNAVAPPPPLSVVADNAEAHPPLTATVDNKYMVAPPPSFQANFDDEVFNAGAYVETNDLDMELNWNDIIGSDTFPSLNFHHGECSSHAEYSKVFIKDQEPSAGTFGISRPENDWPLDMTEQHGVDTNSVNNRDNGELINIGNHLNFNDASNDMNLDLFWDANENLPTDGSFLEYNDIAIGNGSRSTEADPPANDILDEYLSLPDDDIYKYISFDSPQIQESENFIPNQGSPFTRQNVEGETADKAVVSNHNSESQTRNEASSVQNTHEAKFAPGSTNPLVKQAYGWLASIPAAPAHAMEFPAKEIALGLHPVAQSSHPAHITTGMISITDITLRGNAMDWTMGKNGGFSTVISTGFCQPDVNSDALIPVSGKTAFVLSHGWIFLTGFSVLILSLSCKIGSIMYTGK</sequence>
<dbReference type="PANTHER" id="PTHR31744">
    <property type="entry name" value="PROTEIN CUP-SHAPED COTYLEDON 2-RELATED"/>
    <property type="match status" value="1"/>
</dbReference>
<organism evidence="9 10">
    <name type="scientific">Glycine soja</name>
    <name type="common">Wild soybean</name>
    <dbReference type="NCBI Taxonomy" id="3848"/>
    <lineage>
        <taxon>Eukaryota</taxon>
        <taxon>Viridiplantae</taxon>
        <taxon>Streptophyta</taxon>
        <taxon>Embryophyta</taxon>
        <taxon>Tracheophyta</taxon>
        <taxon>Spermatophyta</taxon>
        <taxon>Magnoliopsida</taxon>
        <taxon>eudicotyledons</taxon>
        <taxon>Gunneridae</taxon>
        <taxon>Pentapetalae</taxon>
        <taxon>rosids</taxon>
        <taxon>fabids</taxon>
        <taxon>Fabales</taxon>
        <taxon>Fabaceae</taxon>
        <taxon>Papilionoideae</taxon>
        <taxon>50 kb inversion clade</taxon>
        <taxon>NPAAA clade</taxon>
        <taxon>indigoferoid/millettioid clade</taxon>
        <taxon>Phaseoleae</taxon>
        <taxon>Glycine</taxon>
        <taxon>Glycine subgen. Soja</taxon>
    </lineage>
</organism>
<dbReference type="FunFam" id="2.170.150.80:FF:000002">
    <property type="entry name" value="Nac domain-containing protein 86"/>
    <property type="match status" value="1"/>
</dbReference>
<evidence type="ECO:0000256" key="7">
    <source>
        <dbReference type="SAM" id="Phobius"/>
    </source>
</evidence>
<keyword evidence="4" id="KW-0804">Transcription</keyword>
<dbReference type="Pfam" id="PF02365">
    <property type="entry name" value="NAM"/>
    <property type="match status" value="1"/>
</dbReference>
<proteinExistence type="predicted"/>
<evidence type="ECO:0000313" key="10">
    <source>
        <dbReference type="Proteomes" id="UP000289340"/>
    </source>
</evidence>
<evidence type="ECO:0000256" key="4">
    <source>
        <dbReference type="ARBA" id="ARBA00023163"/>
    </source>
</evidence>
<dbReference type="PANTHER" id="PTHR31744:SF210">
    <property type="entry name" value="NAC DOMAIN-CONTAINING PROTEIN 86-LIKE"/>
    <property type="match status" value="1"/>
</dbReference>
<evidence type="ECO:0000256" key="1">
    <source>
        <dbReference type="ARBA" id="ARBA00004123"/>
    </source>
</evidence>
<dbReference type="Gene3D" id="2.170.150.80">
    <property type="entry name" value="NAC domain"/>
    <property type="match status" value="1"/>
</dbReference>